<proteinExistence type="predicted"/>
<name>A0A285ZSX6_9SPHI</name>
<dbReference type="InterPro" id="IPR014710">
    <property type="entry name" value="RmlC-like_jellyroll"/>
</dbReference>
<dbReference type="RefSeq" id="WP_097128982.1">
    <property type="nucleotide sequence ID" value="NZ_OCMT01000001.1"/>
</dbReference>
<dbReference type="InterPro" id="IPR011051">
    <property type="entry name" value="RmlC_Cupin_sf"/>
</dbReference>
<dbReference type="Proteomes" id="UP000219281">
    <property type="component" value="Unassembled WGS sequence"/>
</dbReference>
<dbReference type="EMBL" id="OCMT01000001">
    <property type="protein sequence ID" value="SOD12738.1"/>
    <property type="molecule type" value="Genomic_DNA"/>
</dbReference>
<organism evidence="1 2">
    <name type="scientific">Pedobacter xixiisoli</name>
    <dbReference type="NCBI Taxonomy" id="1476464"/>
    <lineage>
        <taxon>Bacteria</taxon>
        <taxon>Pseudomonadati</taxon>
        <taxon>Bacteroidota</taxon>
        <taxon>Sphingobacteriia</taxon>
        <taxon>Sphingobacteriales</taxon>
        <taxon>Sphingobacteriaceae</taxon>
        <taxon>Pedobacter</taxon>
    </lineage>
</organism>
<evidence type="ECO:0000313" key="2">
    <source>
        <dbReference type="Proteomes" id="UP000219281"/>
    </source>
</evidence>
<protein>
    <recommendedName>
        <fullName evidence="3">Cupin domain-containing protein</fullName>
    </recommendedName>
</protein>
<dbReference type="SUPFAM" id="SSF51182">
    <property type="entry name" value="RmlC-like cupins"/>
    <property type="match status" value="1"/>
</dbReference>
<keyword evidence="2" id="KW-1185">Reference proteome</keyword>
<dbReference type="AlphaFoldDB" id="A0A285ZSX6"/>
<evidence type="ECO:0000313" key="1">
    <source>
        <dbReference type="EMBL" id="SOD12738.1"/>
    </source>
</evidence>
<reference evidence="2" key="1">
    <citation type="submission" date="2017-09" db="EMBL/GenBank/DDBJ databases">
        <authorList>
            <person name="Varghese N."/>
            <person name="Submissions S."/>
        </authorList>
    </citation>
    <scope>NUCLEOTIDE SEQUENCE [LARGE SCALE GENOMIC DNA]</scope>
    <source>
        <strain evidence="2">CGMCC 1.12803</strain>
    </source>
</reference>
<evidence type="ECO:0008006" key="3">
    <source>
        <dbReference type="Google" id="ProtNLM"/>
    </source>
</evidence>
<gene>
    <name evidence="1" type="ORF">SAMN06297358_0822</name>
</gene>
<dbReference type="Gene3D" id="2.60.120.10">
    <property type="entry name" value="Jelly Rolls"/>
    <property type="match status" value="1"/>
</dbReference>
<sequence>MEIKKISYAAENEHYNKELFLIQEEGLSMTFGTVFLMKGTRIPEKGFSKHEQHEISVIQQGKIEMLNENGTIKGYLTAGDVVFITALEAQAGNVLEETQIIYTLFGKKGKNK</sequence>
<accession>A0A285ZSX6</accession>
<dbReference type="OrthoDB" id="1443176at2"/>